<evidence type="ECO:0000256" key="5">
    <source>
        <dbReference type="ARBA" id="ARBA00022839"/>
    </source>
</evidence>
<proteinExistence type="inferred from homology"/>
<dbReference type="InterPro" id="IPR013343">
    <property type="entry name" value="CRISPR-assoc_prot_Cas4"/>
</dbReference>
<keyword evidence="6 14" id="KW-0460">Magnesium</keyword>
<dbReference type="Pfam" id="PF01867">
    <property type="entry name" value="Cas_Cas1"/>
    <property type="match status" value="1"/>
</dbReference>
<evidence type="ECO:0000256" key="14">
    <source>
        <dbReference type="HAMAP-Rule" id="MF_01470"/>
    </source>
</evidence>
<dbReference type="InterPro" id="IPR011604">
    <property type="entry name" value="PDDEXK-like_dom_sf"/>
</dbReference>
<keyword evidence="18" id="KW-1185">Reference proteome</keyword>
<dbReference type="GO" id="GO:0051607">
    <property type="term" value="P:defense response to virus"/>
    <property type="evidence" value="ECO:0007669"/>
    <property type="project" value="UniProtKB-UniRule"/>
</dbReference>
<feature type="region of interest" description="Disordered" evidence="15">
    <location>
        <begin position="52"/>
        <end position="71"/>
    </location>
</feature>
<keyword evidence="10 14" id="KW-0238">DNA-binding</keyword>
<dbReference type="Proteomes" id="UP000254134">
    <property type="component" value="Unassembled WGS sequence"/>
</dbReference>
<dbReference type="PANTHER" id="PTHR34353:SF2">
    <property type="entry name" value="CRISPR-ASSOCIATED ENDONUCLEASE CAS1 1"/>
    <property type="match status" value="1"/>
</dbReference>
<evidence type="ECO:0000256" key="1">
    <source>
        <dbReference type="ARBA" id="ARBA00022722"/>
    </source>
</evidence>
<comment type="catalytic activity">
    <reaction evidence="12">
        <text>exonucleolytic cleavage in the 5'- to 3'-direction to yield nucleoside 3'-phosphates.</text>
        <dbReference type="EC" id="3.1.12.1"/>
    </reaction>
</comment>
<dbReference type="CDD" id="cd09634">
    <property type="entry name" value="Cas1_I-II-III"/>
    <property type="match status" value="1"/>
</dbReference>
<comment type="function">
    <text evidence="14">CRISPR (clustered regularly interspaced short palindromic repeat), is an adaptive immune system that provides protection against mobile genetic elements (viruses, transposable elements and conjugative plasmids). CRISPR clusters contain spacers, sequences complementary to antecedent mobile elements, and target invading nucleic acids. CRISPR clusters are transcribed and processed into CRISPR RNA (crRNA). Acts as a dsDNA endonuclease. Involved in the integration of spacer DNA into the CRISPR cassette.</text>
</comment>
<evidence type="ECO:0000313" key="18">
    <source>
        <dbReference type="Proteomes" id="UP000254134"/>
    </source>
</evidence>
<feature type="binding site" evidence="14">
    <location>
        <position position="379"/>
    </location>
    <ligand>
        <name>Mn(2+)</name>
        <dbReference type="ChEBI" id="CHEBI:29035"/>
    </ligand>
</feature>
<gene>
    <name evidence="14" type="primary">cas1</name>
    <name evidence="17" type="ORF">Gocc_1377</name>
</gene>
<name>A0A7M2YZZ0_9ACTN</name>
<keyword evidence="11 14" id="KW-0464">Manganese</keyword>
<dbReference type="EC" id="3.1.-.-" evidence="14"/>
<keyword evidence="3 14" id="KW-0255">Endonuclease</keyword>
<dbReference type="InterPro" id="IPR022765">
    <property type="entry name" value="Dna2/Cas4_DUF83"/>
</dbReference>
<reference evidence="17 18" key="1">
    <citation type="submission" date="2018-07" db="EMBL/GenBank/DDBJ databases">
        <title>High-quality-draft genome sequence of Gaiella occulta.</title>
        <authorList>
            <person name="Severino R."/>
            <person name="Froufe H.J.C."/>
            <person name="Rainey F.A."/>
            <person name="Barroso C."/>
            <person name="Albuquerque L."/>
            <person name="Lobo-Da-Cunha A."/>
            <person name="Da Costa M.S."/>
            <person name="Egas C."/>
        </authorList>
    </citation>
    <scope>NUCLEOTIDE SEQUENCE [LARGE SCALE GENOMIC DNA]</scope>
    <source>
        <strain evidence="17 18">F2-233</strain>
    </source>
</reference>
<dbReference type="GO" id="GO:0004527">
    <property type="term" value="F:exonuclease activity"/>
    <property type="evidence" value="ECO:0007669"/>
    <property type="project" value="UniProtKB-KW"/>
</dbReference>
<reference evidence="18" key="2">
    <citation type="journal article" date="2019" name="MicrobiologyOpen">
        <title>High-quality draft genome sequence of Gaiella occulta isolated from a 150 meter deep mineral water borehole and comparison with the genome sequences of other deep-branching lineages of the phylum Actinobacteria.</title>
        <authorList>
            <person name="Severino R."/>
            <person name="Froufe H.J.C."/>
            <person name="Barroso C."/>
            <person name="Albuquerque L."/>
            <person name="Lobo-da-Cunha A."/>
            <person name="da Costa M.S."/>
            <person name="Egas C."/>
        </authorList>
    </citation>
    <scope>NUCLEOTIDE SEQUENCE [LARGE SCALE GENOMIC DNA]</scope>
    <source>
        <strain evidence="18">F2-233</strain>
    </source>
</reference>
<evidence type="ECO:0000256" key="11">
    <source>
        <dbReference type="ARBA" id="ARBA00023211"/>
    </source>
</evidence>
<dbReference type="Pfam" id="PF01930">
    <property type="entry name" value="Cas_Cas4"/>
    <property type="match status" value="1"/>
</dbReference>
<evidence type="ECO:0000256" key="8">
    <source>
        <dbReference type="ARBA" id="ARBA00023014"/>
    </source>
</evidence>
<evidence type="ECO:0000313" key="17">
    <source>
        <dbReference type="EMBL" id="RDI75579.1"/>
    </source>
</evidence>
<keyword evidence="7" id="KW-0408">Iron</keyword>
<feature type="region of interest" description="Disordered" evidence="15">
    <location>
        <begin position="98"/>
        <end position="117"/>
    </location>
</feature>
<dbReference type="OrthoDB" id="1550386at2"/>
<dbReference type="Gene3D" id="3.90.320.10">
    <property type="match status" value="1"/>
</dbReference>
<evidence type="ECO:0000256" key="6">
    <source>
        <dbReference type="ARBA" id="ARBA00022842"/>
    </source>
</evidence>
<evidence type="ECO:0000256" key="13">
    <source>
        <dbReference type="ARBA" id="ARBA00038592"/>
    </source>
</evidence>
<keyword evidence="5" id="KW-0269">Exonuclease</keyword>
<evidence type="ECO:0000256" key="4">
    <source>
        <dbReference type="ARBA" id="ARBA00022801"/>
    </source>
</evidence>
<feature type="binding site" evidence="14">
    <location>
        <position position="466"/>
    </location>
    <ligand>
        <name>Mn(2+)</name>
        <dbReference type="ChEBI" id="CHEBI:29035"/>
    </ligand>
</feature>
<accession>A0A7M2YZZ0</accession>
<feature type="domain" description="DUF83" evidence="16">
    <location>
        <begin position="17"/>
        <end position="200"/>
    </location>
</feature>
<keyword evidence="1 14" id="KW-0540">Nuclease</keyword>
<organism evidence="17 18">
    <name type="scientific">Gaiella occulta</name>
    <dbReference type="NCBI Taxonomy" id="1002870"/>
    <lineage>
        <taxon>Bacteria</taxon>
        <taxon>Bacillati</taxon>
        <taxon>Actinomycetota</taxon>
        <taxon>Thermoleophilia</taxon>
        <taxon>Gaiellales</taxon>
        <taxon>Gaiellaceae</taxon>
        <taxon>Gaiella</taxon>
    </lineage>
</organism>
<dbReference type="AlphaFoldDB" id="A0A7M2YZZ0"/>
<evidence type="ECO:0000256" key="10">
    <source>
        <dbReference type="ARBA" id="ARBA00023125"/>
    </source>
</evidence>
<comment type="similarity">
    <text evidence="14">Belongs to the CRISPR-associated endonuclease Cas1 family.</text>
</comment>
<dbReference type="InterPro" id="IPR042206">
    <property type="entry name" value="CRISPR-assoc_Cas1_C"/>
</dbReference>
<dbReference type="Gene3D" id="1.20.120.920">
    <property type="entry name" value="CRISPR-associated endonuclease Cas1, C-terminal domain"/>
    <property type="match status" value="1"/>
</dbReference>
<evidence type="ECO:0000259" key="16">
    <source>
        <dbReference type="Pfam" id="PF01930"/>
    </source>
</evidence>
<evidence type="ECO:0000256" key="12">
    <source>
        <dbReference type="ARBA" id="ARBA00033996"/>
    </source>
</evidence>
<keyword evidence="2 14" id="KW-0479">Metal-binding</keyword>
<evidence type="ECO:0000256" key="3">
    <source>
        <dbReference type="ARBA" id="ARBA00022759"/>
    </source>
</evidence>
<dbReference type="GO" id="GO:0046872">
    <property type="term" value="F:metal ion binding"/>
    <property type="evidence" value="ECO:0007669"/>
    <property type="project" value="UniProtKB-UniRule"/>
</dbReference>
<dbReference type="NCBIfam" id="TIGR00287">
    <property type="entry name" value="cas1"/>
    <property type="match status" value="1"/>
</dbReference>
<comment type="cofactor">
    <cofactor evidence="14">
        <name>Mg(2+)</name>
        <dbReference type="ChEBI" id="CHEBI:18420"/>
    </cofactor>
    <cofactor evidence="14">
        <name>Mn(2+)</name>
        <dbReference type="ChEBI" id="CHEBI:29035"/>
    </cofactor>
</comment>
<dbReference type="Gene3D" id="3.100.10.20">
    <property type="entry name" value="CRISPR-associated endonuclease Cas1, N-terminal domain"/>
    <property type="match status" value="1"/>
</dbReference>
<evidence type="ECO:0000256" key="2">
    <source>
        <dbReference type="ARBA" id="ARBA00022723"/>
    </source>
</evidence>
<dbReference type="GO" id="GO:0043571">
    <property type="term" value="P:maintenance of CRISPR repeat elements"/>
    <property type="evidence" value="ECO:0007669"/>
    <property type="project" value="UniProtKB-UniRule"/>
</dbReference>
<protein>
    <recommendedName>
        <fullName evidence="14">CRISPR-associated endonuclease Cas1</fullName>
        <ecNumber evidence="14">3.1.-.-</ecNumber>
    </recommendedName>
</protein>
<dbReference type="GO" id="GO:0004519">
    <property type="term" value="F:endonuclease activity"/>
    <property type="evidence" value="ECO:0007669"/>
    <property type="project" value="UniProtKB-UniRule"/>
</dbReference>
<dbReference type="InterPro" id="IPR042211">
    <property type="entry name" value="CRISPR-assoc_Cas1_N"/>
</dbReference>
<comment type="caution">
    <text evidence="17">The sequence shown here is derived from an EMBL/GenBank/DDBJ whole genome shotgun (WGS) entry which is preliminary data.</text>
</comment>
<evidence type="ECO:0000256" key="7">
    <source>
        <dbReference type="ARBA" id="ARBA00023004"/>
    </source>
</evidence>
<dbReference type="PANTHER" id="PTHR34353">
    <property type="entry name" value="CRISPR-ASSOCIATED ENDONUCLEASE CAS1 1"/>
    <property type="match status" value="1"/>
</dbReference>
<sequence length="559" mass="61219">MTGVAQASVPDLVPARMLNEFVYCPRLFYLEWVEGLWEENADTATGTLVHVRSDRGGGRMPGAEEADDGWSGEARSVTLDAPRLGLIAKIDLVEGDDGTVSPVDHKKGRPRPDGSAWDPERLQVAAQVLVLRENGYRSERGYLSFRETRTRIPVEVDGAVERELREHLVELRRVAAGTQPPPPLVSSPKCPRCSLVGICLPDETNALRLARERGRPRRLIAARPDAAPLYVQEPGSHVRLSSGRIEVVKGDDVLASLRQIDVSEVAVLGAASISGPALRELAGAGVPVTHFSFGGWFQAMTVGLEPRNIELRIAQFRHADDEQAALALAKAFVAAKIKNGRVLLRRNGGERTADAVARLQRLARKARRCPDAGSLLGVEGAAAREYFQALGALFGRRASRGGLVLDFERRTRRPPRDRANAVLSFLYAVLTKEAALAARRVGFDPLLGFYHRPRFGRPALALDLMEEFRPLIADSTLLTLVNGSRLTPGDFVERAGTFALSPPGRKAVIAAFEQRMLAGVIHPTFGYRVTYRRALELQARLLAAALLGEIPEYRPFVTR</sequence>
<dbReference type="GO" id="GO:0003677">
    <property type="term" value="F:DNA binding"/>
    <property type="evidence" value="ECO:0007669"/>
    <property type="project" value="UniProtKB-KW"/>
</dbReference>
<dbReference type="EMBL" id="QQZY01000002">
    <property type="protein sequence ID" value="RDI75579.1"/>
    <property type="molecule type" value="Genomic_DNA"/>
</dbReference>
<dbReference type="InterPro" id="IPR002729">
    <property type="entry name" value="CRISPR-assoc_Cas1"/>
</dbReference>
<keyword evidence="4 14" id="KW-0378">Hydrolase</keyword>
<comment type="subunit">
    <text evidence="13 14">Homodimer, forms a heterotetramer with a Cas2 homodimer.</text>
</comment>
<dbReference type="GO" id="GO:0051536">
    <property type="term" value="F:iron-sulfur cluster binding"/>
    <property type="evidence" value="ECO:0007669"/>
    <property type="project" value="UniProtKB-KW"/>
</dbReference>
<evidence type="ECO:0000256" key="15">
    <source>
        <dbReference type="SAM" id="MobiDB-lite"/>
    </source>
</evidence>
<dbReference type="InterPro" id="IPR050646">
    <property type="entry name" value="Cas1"/>
</dbReference>
<dbReference type="NCBIfam" id="TIGR00372">
    <property type="entry name" value="cas4"/>
    <property type="match status" value="1"/>
</dbReference>
<dbReference type="RefSeq" id="WP_114795767.1">
    <property type="nucleotide sequence ID" value="NZ_QQZY01000002.1"/>
</dbReference>
<dbReference type="HAMAP" id="MF_01470">
    <property type="entry name" value="Cas1"/>
    <property type="match status" value="1"/>
</dbReference>
<keyword evidence="9 14" id="KW-0051">Antiviral defense</keyword>
<keyword evidence="8" id="KW-0411">Iron-sulfur</keyword>
<feature type="binding site" evidence="14">
    <location>
        <position position="451"/>
    </location>
    <ligand>
        <name>Mn(2+)</name>
        <dbReference type="ChEBI" id="CHEBI:29035"/>
    </ligand>
</feature>
<evidence type="ECO:0000256" key="9">
    <source>
        <dbReference type="ARBA" id="ARBA00023118"/>
    </source>
</evidence>